<sequence length="45" mass="4983">MPLISLSDHLPDPIPLLACAFAGCSNHNSVGGTTSFFMFYSWHWI</sequence>
<gene>
    <name evidence="1" type="ORF">Pint_18652</name>
</gene>
<evidence type="ECO:0000313" key="2">
    <source>
        <dbReference type="Proteomes" id="UP001163603"/>
    </source>
</evidence>
<name>A0ACC0Z1C3_9ROSI</name>
<reference evidence="2" key="1">
    <citation type="journal article" date="2023" name="G3 (Bethesda)">
        <title>Genome assembly and association tests identify interacting loci associated with vigor, precocity, and sex in interspecific pistachio rootstocks.</title>
        <authorList>
            <person name="Palmer W."/>
            <person name="Jacygrad E."/>
            <person name="Sagayaradj S."/>
            <person name="Cavanaugh K."/>
            <person name="Han R."/>
            <person name="Bertier L."/>
            <person name="Beede B."/>
            <person name="Kafkas S."/>
            <person name="Golino D."/>
            <person name="Preece J."/>
            <person name="Michelmore R."/>
        </authorList>
    </citation>
    <scope>NUCLEOTIDE SEQUENCE [LARGE SCALE GENOMIC DNA]</scope>
</reference>
<proteinExistence type="predicted"/>
<accession>A0ACC0Z1C3</accession>
<protein>
    <submittedName>
        <fullName evidence="1">Uncharacterized protein</fullName>
    </submittedName>
</protein>
<dbReference type="EMBL" id="CM047739">
    <property type="protein sequence ID" value="KAJ0043961.1"/>
    <property type="molecule type" value="Genomic_DNA"/>
</dbReference>
<organism evidence="1 2">
    <name type="scientific">Pistacia integerrima</name>
    <dbReference type="NCBI Taxonomy" id="434235"/>
    <lineage>
        <taxon>Eukaryota</taxon>
        <taxon>Viridiplantae</taxon>
        <taxon>Streptophyta</taxon>
        <taxon>Embryophyta</taxon>
        <taxon>Tracheophyta</taxon>
        <taxon>Spermatophyta</taxon>
        <taxon>Magnoliopsida</taxon>
        <taxon>eudicotyledons</taxon>
        <taxon>Gunneridae</taxon>
        <taxon>Pentapetalae</taxon>
        <taxon>rosids</taxon>
        <taxon>malvids</taxon>
        <taxon>Sapindales</taxon>
        <taxon>Anacardiaceae</taxon>
        <taxon>Pistacia</taxon>
    </lineage>
</organism>
<keyword evidence="2" id="KW-1185">Reference proteome</keyword>
<comment type="caution">
    <text evidence="1">The sequence shown here is derived from an EMBL/GenBank/DDBJ whole genome shotgun (WGS) entry which is preliminary data.</text>
</comment>
<dbReference type="Proteomes" id="UP001163603">
    <property type="component" value="Chromosome 4"/>
</dbReference>
<evidence type="ECO:0000313" key="1">
    <source>
        <dbReference type="EMBL" id="KAJ0043961.1"/>
    </source>
</evidence>